<dbReference type="PANTHER" id="PTHR44943:SF8">
    <property type="entry name" value="TPR REPEAT-CONTAINING PROTEIN MJ0263"/>
    <property type="match status" value="1"/>
</dbReference>
<keyword evidence="1" id="KW-0677">Repeat</keyword>
<evidence type="ECO:0000256" key="2">
    <source>
        <dbReference type="ARBA" id="ARBA00022803"/>
    </source>
</evidence>
<evidence type="ECO:0000256" key="3">
    <source>
        <dbReference type="PROSITE-ProRule" id="PRU00339"/>
    </source>
</evidence>
<protein>
    <submittedName>
        <fullName evidence="5">Flp pilus assembly protein TadD</fullName>
    </submittedName>
</protein>
<dbReference type="OrthoDB" id="422579at2"/>
<gene>
    <name evidence="5" type="ORF">A8950_3408</name>
</gene>
<dbReference type="InterPro" id="IPR019734">
    <property type="entry name" value="TPR_rpt"/>
</dbReference>
<name>A0A4V3DE57_9PROT</name>
<keyword evidence="4" id="KW-0732">Signal</keyword>
<dbReference type="RefSeq" id="WP_133614844.1">
    <property type="nucleotide sequence ID" value="NZ_SNYW01000012.1"/>
</dbReference>
<dbReference type="EMBL" id="SNYW01000012">
    <property type="protein sequence ID" value="TDQ78945.1"/>
    <property type="molecule type" value="Genomic_DNA"/>
</dbReference>
<feature type="signal peptide" evidence="4">
    <location>
        <begin position="1"/>
        <end position="22"/>
    </location>
</feature>
<evidence type="ECO:0000313" key="5">
    <source>
        <dbReference type="EMBL" id="TDQ78945.1"/>
    </source>
</evidence>
<evidence type="ECO:0000256" key="1">
    <source>
        <dbReference type="ARBA" id="ARBA00022737"/>
    </source>
</evidence>
<dbReference type="Gene3D" id="1.25.40.10">
    <property type="entry name" value="Tetratricopeptide repeat domain"/>
    <property type="match status" value="1"/>
</dbReference>
<dbReference type="Proteomes" id="UP000295783">
    <property type="component" value="Unassembled WGS sequence"/>
</dbReference>
<reference evidence="5 6" key="1">
    <citation type="submission" date="2019-03" db="EMBL/GenBank/DDBJ databases">
        <title>Genomic Encyclopedia of Type Strains, Phase III (KMG-III): the genomes of soil and plant-associated and newly described type strains.</title>
        <authorList>
            <person name="Whitman W."/>
        </authorList>
    </citation>
    <scope>NUCLEOTIDE SEQUENCE [LARGE SCALE GENOMIC DNA]</scope>
    <source>
        <strain evidence="5 6">CGMCC 1.7660</strain>
    </source>
</reference>
<proteinExistence type="predicted"/>
<dbReference type="InterPro" id="IPR011990">
    <property type="entry name" value="TPR-like_helical_dom_sf"/>
</dbReference>
<comment type="caution">
    <text evidence="5">The sequence shown here is derived from an EMBL/GenBank/DDBJ whole genome shotgun (WGS) entry which is preliminary data.</text>
</comment>
<keyword evidence="2 3" id="KW-0802">TPR repeat</keyword>
<keyword evidence="6" id="KW-1185">Reference proteome</keyword>
<dbReference type="Pfam" id="PF14559">
    <property type="entry name" value="TPR_19"/>
    <property type="match status" value="1"/>
</dbReference>
<dbReference type="SUPFAM" id="SSF48452">
    <property type="entry name" value="TPR-like"/>
    <property type="match status" value="1"/>
</dbReference>
<dbReference type="PANTHER" id="PTHR44943">
    <property type="entry name" value="CELLULOSE SYNTHASE OPERON PROTEIN C"/>
    <property type="match status" value="1"/>
</dbReference>
<dbReference type="AlphaFoldDB" id="A0A4V3DE57"/>
<sequence>MLTGRKWVYAIAAIALVSGLGACGSSGPGDHAVPAEAASKQFDPQLYEAARRAESQHNYLEAAQHYQSLLARDGENTELALALVRNLRYGGSGQQAAEIVNSLIAREGRTAPLLVELAKAYVAGDQMNLAVPVLEEAAGLAPDQWDIPATLGVALDYQDRYPEAQQAYARALQLSPQNPDVLNNMALSQAQAGDLDGAIATLKQAVDQPSATPQVRQNMALLLAFQGDVEGAERWARKDLPREVADENGKFYRYVAGAY</sequence>
<accession>A0A4V3DE57</accession>
<dbReference type="PROSITE" id="PS51257">
    <property type="entry name" value="PROKAR_LIPOPROTEIN"/>
    <property type="match status" value="1"/>
</dbReference>
<feature type="repeat" description="TPR" evidence="3">
    <location>
        <begin position="145"/>
        <end position="178"/>
    </location>
</feature>
<dbReference type="InterPro" id="IPR051685">
    <property type="entry name" value="Ycf3/AcsC/BcsC/TPR_MFPF"/>
</dbReference>
<dbReference type="SMART" id="SM00028">
    <property type="entry name" value="TPR"/>
    <property type="match status" value="3"/>
</dbReference>
<evidence type="ECO:0000256" key="4">
    <source>
        <dbReference type="SAM" id="SignalP"/>
    </source>
</evidence>
<organism evidence="5 6">
    <name type="scientific">Dongia mobilis</name>
    <dbReference type="NCBI Taxonomy" id="578943"/>
    <lineage>
        <taxon>Bacteria</taxon>
        <taxon>Pseudomonadati</taxon>
        <taxon>Pseudomonadota</taxon>
        <taxon>Alphaproteobacteria</taxon>
        <taxon>Rhodospirillales</taxon>
        <taxon>Dongiaceae</taxon>
        <taxon>Dongia</taxon>
    </lineage>
</organism>
<dbReference type="PROSITE" id="PS50005">
    <property type="entry name" value="TPR"/>
    <property type="match status" value="1"/>
</dbReference>
<feature type="chain" id="PRO_5020739799" evidence="4">
    <location>
        <begin position="23"/>
        <end position="259"/>
    </location>
</feature>
<evidence type="ECO:0000313" key="6">
    <source>
        <dbReference type="Proteomes" id="UP000295783"/>
    </source>
</evidence>